<dbReference type="AlphaFoldDB" id="A0AAD7WPV7"/>
<reference evidence="1" key="1">
    <citation type="journal article" date="2023" name="Science">
        <title>Genome structures resolve the early diversification of teleost fishes.</title>
        <authorList>
            <person name="Parey E."/>
            <person name="Louis A."/>
            <person name="Montfort J."/>
            <person name="Bouchez O."/>
            <person name="Roques C."/>
            <person name="Iampietro C."/>
            <person name="Lluch J."/>
            <person name="Castinel A."/>
            <person name="Donnadieu C."/>
            <person name="Desvignes T."/>
            <person name="Floi Bucao C."/>
            <person name="Jouanno E."/>
            <person name="Wen M."/>
            <person name="Mejri S."/>
            <person name="Dirks R."/>
            <person name="Jansen H."/>
            <person name="Henkel C."/>
            <person name="Chen W.J."/>
            <person name="Zahm M."/>
            <person name="Cabau C."/>
            <person name="Klopp C."/>
            <person name="Thompson A.W."/>
            <person name="Robinson-Rechavi M."/>
            <person name="Braasch I."/>
            <person name="Lecointre G."/>
            <person name="Bobe J."/>
            <person name="Postlethwait J.H."/>
            <person name="Berthelot C."/>
            <person name="Roest Crollius H."/>
            <person name="Guiguen Y."/>
        </authorList>
    </citation>
    <scope>NUCLEOTIDE SEQUENCE</scope>
    <source>
        <strain evidence="1">NC1722</strain>
    </source>
</reference>
<dbReference type="Gene3D" id="3.90.226.10">
    <property type="entry name" value="2-enoyl-CoA Hydratase, Chain A, domain 1"/>
    <property type="match status" value="1"/>
</dbReference>
<dbReference type="SUPFAM" id="SSF52096">
    <property type="entry name" value="ClpP/crotonase"/>
    <property type="match status" value="1"/>
</dbReference>
<organism evidence="1 2">
    <name type="scientific">Aldrovandia affinis</name>
    <dbReference type="NCBI Taxonomy" id="143900"/>
    <lineage>
        <taxon>Eukaryota</taxon>
        <taxon>Metazoa</taxon>
        <taxon>Chordata</taxon>
        <taxon>Craniata</taxon>
        <taxon>Vertebrata</taxon>
        <taxon>Euteleostomi</taxon>
        <taxon>Actinopterygii</taxon>
        <taxon>Neopterygii</taxon>
        <taxon>Teleostei</taxon>
        <taxon>Notacanthiformes</taxon>
        <taxon>Halosauridae</taxon>
        <taxon>Aldrovandia</taxon>
    </lineage>
</organism>
<dbReference type="GO" id="GO:0006508">
    <property type="term" value="P:proteolysis"/>
    <property type="evidence" value="ECO:0007669"/>
    <property type="project" value="InterPro"/>
</dbReference>
<dbReference type="Proteomes" id="UP001221898">
    <property type="component" value="Unassembled WGS sequence"/>
</dbReference>
<dbReference type="PANTHER" id="PTHR11261">
    <property type="entry name" value="INTERPHOTORECEPTOR RETINOID-BINDING PROTEIN"/>
    <property type="match status" value="1"/>
</dbReference>
<proteinExistence type="predicted"/>
<dbReference type="PANTHER" id="PTHR11261:SF3">
    <property type="entry name" value="RETINOL-BINDING PROTEIN 3"/>
    <property type="match status" value="1"/>
</dbReference>
<sequence length="121" mass="12994">MTNVMILSKVLGQRYGTQKDMYTLTSHMMGSVAETFTRTMTDLNKALVIGEPTIGGFLSSGIYQIVSSIPFASIPNQVVLNAVTDKVWSVSGVEPNVAAQANDALTVTQKRIGARISKQDA</sequence>
<keyword evidence="2" id="KW-1185">Reference proteome</keyword>
<dbReference type="Gene3D" id="3.30.750.44">
    <property type="match status" value="1"/>
</dbReference>
<dbReference type="GO" id="GO:0008236">
    <property type="term" value="F:serine-type peptidase activity"/>
    <property type="evidence" value="ECO:0007669"/>
    <property type="project" value="InterPro"/>
</dbReference>
<dbReference type="InterPro" id="IPR029045">
    <property type="entry name" value="ClpP/crotonase-like_dom_sf"/>
</dbReference>
<name>A0AAD7WPV7_9TELE</name>
<dbReference type="EMBL" id="JAINUG010000051">
    <property type="protein sequence ID" value="KAJ8404892.1"/>
    <property type="molecule type" value="Genomic_DNA"/>
</dbReference>
<gene>
    <name evidence="1" type="ORF">AAFF_G00332790</name>
</gene>
<accession>A0AAD7WPV7</accession>
<protein>
    <submittedName>
        <fullName evidence="1">Uncharacterized protein</fullName>
    </submittedName>
</protein>
<evidence type="ECO:0000313" key="2">
    <source>
        <dbReference type="Proteomes" id="UP001221898"/>
    </source>
</evidence>
<comment type="caution">
    <text evidence="1">The sequence shown here is derived from an EMBL/GenBank/DDBJ whole genome shotgun (WGS) entry which is preliminary data.</text>
</comment>
<evidence type="ECO:0000313" key="1">
    <source>
        <dbReference type="EMBL" id="KAJ8404892.1"/>
    </source>
</evidence>